<name>A0A8G2DYN2_9ACTN</name>
<dbReference type="EMBL" id="PKLL01000033">
    <property type="protein sequence ID" value="RZE15437.1"/>
    <property type="molecule type" value="Genomic_DNA"/>
</dbReference>
<evidence type="ECO:0000313" key="2">
    <source>
        <dbReference type="Proteomes" id="UP000292693"/>
    </source>
</evidence>
<dbReference type="Proteomes" id="UP000292693">
    <property type="component" value="Unassembled WGS sequence"/>
</dbReference>
<sequence>MQGHHDADRDGEDTVDVGQGDQLVPVCRVRVGGVDQGRPAAAQAGAEQLVVEGGGVGGRELVSGVVFPVGSTC</sequence>
<reference evidence="1 2" key="1">
    <citation type="submission" date="2017-12" db="EMBL/GenBank/DDBJ databases">
        <title>Population genomics insights into the ecological differentiation and adaptive evolution in streptomycetes.</title>
        <authorList>
            <person name="Li Y."/>
            <person name="Huang Y."/>
        </authorList>
    </citation>
    <scope>NUCLEOTIDE SEQUENCE [LARGE SCALE GENOMIC DNA]</scope>
    <source>
        <strain evidence="1 2">NBRC 100770</strain>
    </source>
</reference>
<evidence type="ECO:0000313" key="1">
    <source>
        <dbReference type="EMBL" id="RZE15437.1"/>
    </source>
</evidence>
<gene>
    <name evidence="1" type="ORF">C0Q92_30760</name>
</gene>
<proteinExistence type="predicted"/>
<comment type="caution">
    <text evidence="1">The sequence shown here is derived from an EMBL/GenBank/DDBJ whole genome shotgun (WGS) entry which is preliminary data.</text>
</comment>
<dbReference type="AlphaFoldDB" id="A0A8G2DYN2"/>
<accession>A0A8G2DYN2</accession>
<protein>
    <submittedName>
        <fullName evidence="1">Uncharacterized protein</fullName>
    </submittedName>
</protein>
<organism evidence="1 2">
    <name type="scientific">Streptomyces albidoflavus</name>
    <dbReference type="NCBI Taxonomy" id="1886"/>
    <lineage>
        <taxon>Bacteria</taxon>
        <taxon>Bacillati</taxon>
        <taxon>Actinomycetota</taxon>
        <taxon>Actinomycetes</taxon>
        <taxon>Kitasatosporales</taxon>
        <taxon>Streptomycetaceae</taxon>
        <taxon>Streptomyces</taxon>
        <taxon>Streptomyces albidoflavus group</taxon>
    </lineage>
</organism>